<sequence length="171" mass="19491">MQVLRQKITQLMTDEPNLLPGDMAIRLGVSEYDVVCAFPHEMVSVMPAKEAQSLLETIAQWGPVTVIVQSGGSIFEVKAPLPRGKVARGYYNLMGEEGQLHGHLKLDAMAYIALLSRPFMGKESHYFGFFSKQGDSIFKIYLGRDEQRRLFPEQVEKFIQLKQQYQSLYEE</sequence>
<protein>
    <submittedName>
        <fullName evidence="1">Heme utilization cystosolic carrier protein HutX</fullName>
    </submittedName>
</protein>
<dbReference type="Pfam" id="PF06228">
    <property type="entry name" value="ChuX_HutX"/>
    <property type="match status" value="1"/>
</dbReference>
<evidence type="ECO:0000313" key="1">
    <source>
        <dbReference type="EMBL" id="MCA2017884.1"/>
    </source>
</evidence>
<dbReference type="InterPro" id="IPR010413">
    <property type="entry name" value="HutX-like"/>
</dbReference>
<dbReference type="Gene3D" id="3.40.1570.10">
    <property type="entry name" value="HemS/ChuS/ChuX like domains"/>
    <property type="match status" value="1"/>
</dbReference>
<dbReference type="EMBL" id="JAIWIU010000126">
    <property type="protein sequence ID" value="MCA2017884.1"/>
    <property type="molecule type" value="Genomic_DNA"/>
</dbReference>
<dbReference type="SUPFAM" id="SSF144064">
    <property type="entry name" value="Heme iron utilization protein-like"/>
    <property type="match status" value="1"/>
</dbReference>
<reference evidence="2" key="1">
    <citation type="submission" date="2023-07" db="EMBL/GenBank/DDBJ databases">
        <title>Molecular identification of indigenous halophilic bacteria isolated from red sea cost, biodegradation of synthetic dyes and assessment of degraded metabolite toxicity.</title>
        <authorList>
            <person name="Chaieb K."/>
            <person name="Altayb H.N."/>
        </authorList>
    </citation>
    <scope>NUCLEOTIDE SEQUENCE [LARGE SCALE GENOMIC DNA]</scope>
    <source>
        <strain evidence="2">K20</strain>
    </source>
</reference>
<dbReference type="RefSeq" id="WP_225251485.1">
    <property type="nucleotide sequence ID" value="NZ_JAIWIU010000126.1"/>
</dbReference>
<organism evidence="1 2">
    <name type="scientific">Vibrio tritonius</name>
    <dbReference type="NCBI Taxonomy" id="1435069"/>
    <lineage>
        <taxon>Bacteria</taxon>
        <taxon>Pseudomonadati</taxon>
        <taxon>Pseudomonadota</taxon>
        <taxon>Gammaproteobacteria</taxon>
        <taxon>Vibrionales</taxon>
        <taxon>Vibrionaceae</taxon>
        <taxon>Vibrio</taxon>
    </lineage>
</organism>
<dbReference type="InterPro" id="IPR053733">
    <property type="entry name" value="Heme_Transport_Util_sf"/>
</dbReference>
<dbReference type="NCBIfam" id="TIGR04108">
    <property type="entry name" value="HutX"/>
    <property type="match status" value="1"/>
</dbReference>
<comment type="caution">
    <text evidence="1">The sequence shown here is derived from an EMBL/GenBank/DDBJ whole genome shotgun (WGS) entry which is preliminary data.</text>
</comment>
<gene>
    <name evidence="1" type="primary">hutX</name>
    <name evidence="1" type="ORF">LDJ79_17315</name>
</gene>
<proteinExistence type="predicted"/>
<evidence type="ECO:0000313" key="2">
    <source>
        <dbReference type="Proteomes" id="UP001199044"/>
    </source>
</evidence>
<accession>A0ABS7YTX4</accession>
<dbReference type="PIRSF" id="PIRSF030840">
    <property type="entry name" value="DUF1008"/>
    <property type="match status" value="1"/>
</dbReference>
<dbReference type="CDD" id="cd16829">
    <property type="entry name" value="ChuX_HutX-like"/>
    <property type="match status" value="1"/>
</dbReference>
<keyword evidence="2" id="KW-1185">Reference proteome</keyword>
<name>A0ABS7YTX4_9VIBR</name>
<dbReference type="Proteomes" id="UP001199044">
    <property type="component" value="Unassembled WGS sequence"/>
</dbReference>